<organism evidence="3">
    <name type="scientific">Lepeophtheirus salmonis</name>
    <name type="common">Salmon louse</name>
    <name type="synonym">Caligus salmonis</name>
    <dbReference type="NCBI Taxonomy" id="72036"/>
    <lineage>
        <taxon>Eukaryota</taxon>
        <taxon>Metazoa</taxon>
        <taxon>Ecdysozoa</taxon>
        <taxon>Arthropoda</taxon>
        <taxon>Crustacea</taxon>
        <taxon>Multicrustacea</taxon>
        <taxon>Hexanauplia</taxon>
        <taxon>Copepoda</taxon>
        <taxon>Siphonostomatoida</taxon>
        <taxon>Caligidae</taxon>
        <taxon>Lepeophtheirus</taxon>
    </lineage>
</organism>
<feature type="non-terminal residue" evidence="3">
    <location>
        <position position="1"/>
    </location>
</feature>
<proteinExistence type="predicted"/>
<evidence type="ECO:0000256" key="1">
    <source>
        <dbReference type="SAM" id="MobiDB-lite"/>
    </source>
</evidence>
<dbReference type="OrthoDB" id="8192800at2759"/>
<accession>A0A0K2VAI5</accession>
<keyword evidence="2" id="KW-0732">Signal</keyword>
<name>A0A0K2VAI5_LEPSM</name>
<feature type="region of interest" description="Disordered" evidence="1">
    <location>
        <begin position="88"/>
        <end position="118"/>
    </location>
</feature>
<protein>
    <submittedName>
        <fullName evidence="3">Uncharacterized protein</fullName>
    </submittedName>
</protein>
<feature type="compositionally biased region" description="Low complexity" evidence="1">
    <location>
        <begin position="91"/>
        <end position="104"/>
    </location>
</feature>
<reference evidence="3" key="1">
    <citation type="submission" date="2014-05" db="EMBL/GenBank/DDBJ databases">
        <authorList>
            <person name="Chronopoulou M."/>
        </authorList>
    </citation>
    <scope>NUCLEOTIDE SEQUENCE</scope>
    <source>
        <tissue evidence="3">Whole organism</tissue>
    </source>
</reference>
<feature type="chain" id="PRO_5005489432" evidence="2">
    <location>
        <begin position="33"/>
        <end position="300"/>
    </location>
</feature>
<evidence type="ECO:0000256" key="2">
    <source>
        <dbReference type="SAM" id="SignalP"/>
    </source>
</evidence>
<feature type="region of interest" description="Disordered" evidence="1">
    <location>
        <begin position="171"/>
        <end position="195"/>
    </location>
</feature>
<dbReference type="AlphaFoldDB" id="A0A0K2VAI5"/>
<feature type="signal peptide" evidence="2">
    <location>
        <begin position="1"/>
        <end position="32"/>
    </location>
</feature>
<sequence>QMRFVNHQSFPRWIHWFWITGILFIQPGLLRCEDTTDLPDLLSSSTTSKTITTTLTNNNTSVSHTISVVSVLYSSDESSETNITFHSSFHNSSVPTNTTTVRTPPQEEEEEETTLPQPADLSFKIISTTTTPAESSTLSPSTTTPILPVALITNMTKLEDTLPELLQIGSLAPSSSETPSHKPGERVRGGKEGRSLMHHSPVIVRVFDKNDSKVIEEEMGRKSQDKNRSAVEIISDTTFILREQGSHVDLGESTGSLLTFKDSGGEEDEPSKESTASGMSTNMLVGIIIGTLLLMIIGTG</sequence>
<dbReference type="EMBL" id="HACA01029974">
    <property type="protein sequence ID" value="CDW47335.1"/>
    <property type="molecule type" value="Transcribed_RNA"/>
</dbReference>
<feature type="compositionally biased region" description="Basic and acidic residues" evidence="1">
    <location>
        <begin position="179"/>
        <end position="195"/>
    </location>
</feature>
<feature type="non-terminal residue" evidence="3">
    <location>
        <position position="300"/>
    </location>
</feature>
<evidence type="ECO:0000313" key="3">
    <source>
        <dbReference type="EMBL" id="CDW47335.1"/>
    </source>
</evidence>